<dbReference type="Pfam" id="PF00092">
    <property type="entry name" value="VWA"/>
    <property type="match status" value="1"/>
</dbReference>
<feature type="compositionally biased region" description="Acidic residues" evidence="1">
    <location>
        <begin position="754"/>
        <end position="766"/>
    </location>
</feature>
<organism evidence="5 6">
    <name type="scientific">Tamilnaduibacter salinus</name>
    <dbReference type="NCBI Taxonomy" id="1484056"/>
    <lineage>
        <taxon>Bacteria</taxon>
        <taxon>Pseudomonadati</taxon>
        <taxon>Pseudomonadota</taxon>
        <taxon>Gammaproteobacteria</taxon>
        <taxon>Pseudomonadales</taxon>
        <taxon>Marinobacteraceae</taxon>
        <taxon>Tamilnaduibacter</taxon>
    </lineage>
</organism>
<reference evidence="5 6" key="1">
    <citation type="submission" date="2017-07" db="EMBL/GenBank/DDBJ databases">
        <title>Tamlnaduibacter salinus (Mi-7) genome sequencing.</title>
        <authorList>
            <person name="Verma A."/>
            <person name="Krishnamurthi S."/>
        </authorList>
    </citation>
    <scope>NUCLEOTIDE SEQUENCE [LARGE SCALE GENOMIC DNA]</scope>
    <source>
        <strain evidence="5 6">Mi-7</strain>
    </source>
</reference>
<dbReference type="AlphaFoldDB" id="A0A2A2I5U2"/>
<feature type="compositionally biased region" description="Acidic residues" evidence="1">
    <location>
        <begin position="724"/>
        <end position="740"/>
    </location>
</feature>
<feature type="compositionally biased region" description="Acidic residues" evidence="1">
    <location>
        <begin position="674"/>
        <end position="709"/>
    </location>
</feature>
<protein>
    <recommendedName>
        <fullName evidence="4">VWFA domain-containing protein</fullName>
    </recommendedName>
</protein>
<dbReference type="SMART" id="SM00327">
    <property type="entry name" value="VWA"/>
    <property type="match status" value="1"/>
</dbReference>
<dbReference type="InterPro" id="IPR002035">
    <property type="entry name" value="VWF_A"/>
</dbReference>
<evidence type="ECO:0000313" key="5">
    <source>
        <dbReference type="EMBL" id="PAV27017.1"/>
    </source>
</evidence>
<evidence type="ECO:0000256" key="1">
    <source>
        <dbReference type="SAM" id="MobiDB-lite"/>
    </source>
</evidence>
<comment type="caution">
    <text evidence="5">The sequence shown here is derived from an EMBL/GenBank/DDBJ whole genome shotgun (WGS) entry which is preliminary data.</text>
</comment>
<name>A0A2A2I5U2_9GAMM</name>
<evidence type="ECO:0000259" key="4">
    <source>
        <dbReference type="PROSITE" id="PS50234"/>
    </source>
</evidence>
<dbReference type="RefSeq" id="WP_095609880.1">
    <property type="nucleotide sequence ID" value="NZ_NMPM01000010.1"/>
</dbReference>
<feature type="region of interest" description="Disordered" evidence="1">
    <location>
        <begin position="529"/>
        <end position="627"/>
    </location>
</feature>
<feature type="compositionally biased region" description="Low complexity" evidence="1">
    <location>
        <begin position="710"/>
        <end position="723"/>
    </location>
</feature>
<keyword evidence="2" id="KW-0812">Transmembrane</keyword>
<evidence type="ECO:0000256" key="3">
    <source>
        <dbReference type="SAM" id="SignalP"/>
    </source>
</evidence>
<dbReference type="PROSITE" id="PS51257">
    <property type="entry name" value="PROKAR_LIPOPROTEIN"/>
    <property type="match status" value="1"/>
</dbReference>
<feature type="domain" description="VWFA" evidence="4">
    <location>
        <begin position="43"/>
        <end position="225"/>
    </location>
</feature>
<feature type="compositionally biased region" description="Basic and acidic residues" evidence="1">
    <location>
        <begin position="540"/>
        <end position="558"/>
    </location>
</feature>
<dbReference type="InterPro" id="IPR036465">
    <property type="entry name" value="vWFA_dom_sf"/>
</dbReference>
<gene>
    <name evidence="5" type="ORF">CF392_02445</name>
</gene>
<feature type="signal peptide" evidence="3">
    <location>
        <begin position="1"/>
        <end position="28"/>
    </location>
</feature>
<dbReference type="SUPFAM" id="SSF53300">
    <property type="entry name" value="vWA-like"/>
    <property type="match status" value="1"/>
</dbReference>
<keyword evidence="2" id="KW-0472">Membrane</keyword>
<dbReference type="Gene3D" id="3.40.50.410">
    <property type="entry name" value="von Willebrand factor, type A domain"/>
    <property type="match status" value="1"/>
</dbReference>
<keyword evidence="2" id="KW-1133">Transmembrane helix</keyword>
<feature type="chain" id="PRO_5012471733" description="VWFA domain-containing protein" evidence="3">
    <location>
        <begin position="29"/>
        <end position="902"/>
    </location>
</feature>
<dbReference type="CDD" id="cd00198">
    <property type="entry name" value="vWFA"/>
    <property type="match status" value="1"/>
</dbReference>
<feature type="region of interest" description="Disordered" evidence="1">
    <location>
        <begin position="652"/>
        <end position="902"/>
    </location>
</feature>
<proteinExistence type="predicted"/>
<feature type="transmembrane region" description="Helical" evidence="2">
    <location>
        <begin position="628"/>
        <end position="650"/>
    </location>
</feature>
<feature type="compositionally biased region" description="Acidic residues" evidence="1">
    <location>
        <begin position="833"/>
        <end position="871"/>
    </location>
</feature>
<feature type="compositionally biased region" description="Low complexity" evidence="1">
    <location>
        <begin position="570"/>
        <end position="585"/>
    </location>
</feature>
<feature type="compositionally biased region" description="Acidic residues" evidence="1">
    <location>
        <begin position="601"/>
        <end position="624"/>
    </location>
</feature>
<evidence type="ECO:0000256" key="2">
    <source>
        <dbReference type="SAM" id="Phobius"/>
    </source>
</evidence>
<dbReference type="PROSITE" id="PS50234">
    <property type="entry name" value="VWFA"/>
    <property type="match status" value="1"/>
</dbReference>
<dbReference type="Proteomes" id="UP000218332">
    <property type="component" value="Unassembled WGS sequence"/>
</dbReference>
<sequence>MTQQNEKNRVVCVLMVVALLACPMRAVAQEVDGSAPSLPPDADVRAVVDISGSMKETDPNNLRQPAVRMLARMLPEGSRGGVWTFGKYVNMLVPSGQVTPEWREQAIARSEQINSVALRTNIGEALEVASDDFYGDRRFENTHFILLTDGKVDIADDPDANASERERILKDVVARIRERGADIHTIALSQNSDRALMEQLAVRTGGSFTVAEDSEALNRLFAETLNTTAPQTEVPIEGNEFQVDDGVSEFTALIFHDTSSGLKMRRPDGMVLDQAVASDQVNWAVEGPYDLITIQDPMPGRWQIEGDLSEDSRVTVVSDLKMAVSDLPAFFYKGQDVVVETAFYEEGQPITDPDFLSVIDLSLRLTTEDGRSGEKNLSGETPPRNGVYTDTLSTLSQPGTYTLTLLADGKTFSRKAERKITLRPPVSIEMAGKGSGDQTRYRLSVSPEHPDLDTAATEVQVAVKAPESEKPAVRTIAYDKATGSWSTAIESGQSDGDYQVAVRVVGETAGGSTIDYTSAPLVASFPRTDDHGAGYATPKPAKDDKKAPLPGDLSEKAIDPPVPDDEPESSPENAESEPAPASGPSTDNASDPVESAATEADASESPEPSDEPENETSTPSEDDPLMPFWGWVAAGVAGALIVVGGAVMVARRRKHSDEDGSTNDEEPPVVSDTPETEEDESLSEEPDPEPEPEPEAEPEQPTEADEPEPASEATEPEAGAGETPADEPDSGTDGVPEEASEEKASAEEPPTVSEEVEDSGEFDDSTDAPAADEPAEQAGVAESDEPEPPVASETVGESEQPAADPERQADAPTAEADVTAGDVDELDRMLRDNEEDDTLLDTDEEGNVEEFGLEDFDLSDIDDLPDLDDDESKSASDETQPGQSKTRDESNDGEEPPPSRNN</sequence>
<keyword evidence="6" id="KW-1185">Reference proteome</keyword>
<keyword evidence="3" id="KW-0732">Signal</keyword>
<accession>A0A2A2I5U2</accession>
<evidence type="ECO:0000313" key="6">
    <source>
        <dbReference type="Proteomes" id="UP000218332"/>
    </source>
</evidence>
<dbReference type="EMBL" id="NMPM01000010">
    <property type="protein sequence ID" value="PAV27017.1"/>
    <property type="molecule type" value="Genomic_DNA"/>
</dbReference>